<proteinExistence type="inferred from homology"/>
<evidence type="ECO:0000259" key="12">
    <source>
        <dbReference type="Pfam" id="PF00117"/>
    </source>
</evidence>
<dbReference type="UniPathway" id="UPA00031">
    <property type="reaction ID" value="UER00010"/>
</dbReference>
<keyword evidence="4 10" id="KW-0378">Hydrolase</keyword>
<dbReference type="RefSeq" id="WP_137601619.1">
    <property type="nucleotide sequence ID" value="NZ_BJEB01000013.1"/>
</dbReference>
<evidence type="ECO:0000256" key="10">
    <source>
        <dbReference type="HAMAP-Rule" id="MF_00278"/>
    </source>
</evidence>
<evidence type="ECO:0000313" key="13">
    <source>
        <dbReference type="EMBL" id="QER66671.1"/>
    </source>
</evidence>
<dbReference type="Pfam" id="PF00117">
    <property type="entry name" value="GATase"/>
    <property type="match status" value="1"/>
</dbReference>
<dbReference type="EC" id="3.5.1.2" evidence="10"/>
<keyword evidence="7 10" id="KW-0456">Lyase</keyword>
<protein>
    <recommendedName>
        <fullName evidence="10">Imidazole glycerol phosphate synthase subunit HisH</fullName>
        <ecNumber evidence="10">4.3.2.10</ecNumber>
    </recommendedName>
    <alternativeName>
        <fullName evidence="10">IGP synthase glutaminase subunit</fullName>
        <ecNumber evidence="10">3.5.1.2</ecNumber>
    </alternativeName>
    <alternativeName>
        <fullName evidence="10">IGP synthase subunit HisH</fullName>
    </alternativeName>
    <alternativeName>
        <fullName evidence="10">ImGP synthase subunit HisH</fullName>
        <shortName evidence="10">IGPS subunit HisH</shortName>
    </alternativeName>
</protein>
<dbReference type="GO" id="GO:0004359">
    <property type="term" value="F:glutaminase activity"/>
    <property type="evidence" value="ECO:0007669"/>
    <property type="project" value="UniProtKB-EC"/>
</dbReference>
<keyword evidence="10" id="KW-0963">Cytoplasm</keyword>
<keyword evidence="3 10" id="KW-0028">Amino-acid biosynthesis</keyword>
<dbReference type="EC" id="4.3.2.10" evidence="10"/>
<dbReference type="CDD" id="cd01748">
    <property type="entry name" value="GATase1_IGP_Synthase"/>
    <property type="match status" value="1"/>
</dbReference>
<dbReference type="AlphaFoldDB" id="A0A5P1X2I1"/>
<feature type="active site" description="Nucleophile" evidence="10 11">
    <location>
        <position position="79"/>
    </location>
</feature>
<sequence>MIAVIDYDTGNVKNVMKALTYVGLESILTDDADEILSADGVILPGVGSFGPAMDELNKRDLVPVLQEVVQRKIPLLGICLGMQLLFETGYEFGQHQGLGFLPGKIVEIPAKEGLKVPEMGWNQNEVLQPASRFAGVDGKFTYFVHSFYADCPQEIVVAGVQYSTFIPSVVSQGSVVGMQFHPEKSTDAGLDLLKAYKGMVEEYVDTRN</sequence>
<dbReference type="PROSITE" id="PS51273">
    <property type="entry name" value="GATASE_TYPE_1"/>
    <property type="match status" value="1"/>
</dbReference>
<feature type="domain" description="Glutamine amidotransferase" evidence="12">
    <location>
        <begin position="4"/>
        <end position="186"/>
    </location>
</feature>
<dbReference type="KEGG" id="lnn:F0161_01505"/>
<evidence type="ECO:0000256" key="4">
    <source>
        <dbReference type="ARBA" id="ARBA00022801"/>
    </source>
</evidence>
<dbReference type="SUPFAM" id="SSF52317">
    <property type="entry name" value="Class I glutamine amidotransferase-like"/>
    <property type="match status" value="1"/>
</dbReference>
<feature type="active site" evidence="10 11">
    <location>
        <position position="183"/>
    </location>
</feature>
<reference evidence="13 14" key="1">
    <citation type="submission" date="2019-09" db="EMBL/GenBank/DDBJ databases">
        <title>Complete Genome Sequence of Lactobacillus nenjiangensis SH-Y15, isolated from sauerkraut.</title>
        <authorList>
            <person name="Yang H."/>
        </authorList>
    </citation>
    <scope>NUCLEOTIDE SEQUENCE [LARGE SCALE GENOMIC DNA]</scope>
    <source>
        <strain evidence="13 14">SH-Y15</strain>
    </source>
</reference>
<comment type="catalytic activity">
    <reaction evidence="8 10">
        <text>5-[(5-phospho-1-deoxy-D-ribulos-1-ylimino)methylamino]-1-(5-phospho-beta-D-ribosyl)imidazole-4-carboxamide + L-glutamine = D-erythro-1-(imidazol-4-yl)glycerol 3-phosphate + 5-amino-1-(5-phospho-beta-D-ribosyl)imidazole-4-carboxamide + L-glutamate + H(+)</text>
        <dbReference type="Rhea" id="RHEA:24793"/>
        <dbReference type="ChEBI" id="CHEBI:15378"/>
        <dbReference type="ChEBI" id="CHEBI:29985"/>
        <dbReference type="ChEBI" id="CHEBI:58278"/>
        <dbReference type="ChEBI" id="CHEBI:58359"/>
        <dbReference type="ChEBI" id="CHEBI:58475"/>
        <dbReference type="ChEBI" id="CHEBI:58525"/>
        <dbReference type="EC" id="4.3.2.10"/>
    </reaction>
</comment>
<comment type="catalytic activity">
    <reaction evidence="9 10">
        <text>L-glutamine + H2O = L-glutamate + NH4(+)</text>
        <dbReference type="Rhea" id="RHEA:15889"/>
        <dbReference type="ChEBI" id="CHEBI:15377"/>
        <dbReference type="ChEBI" id="CHEBI:28938"/>
        <dbReference type="ChEBI" id="CHEBI:29985"/>
        <dbReference type="ChEBI" id="CHEBI:58359"/>
        <dbReference type="EC" id="3.5.1.2"/>
    </reaction>
</comment>
<dbReference type="OrthoDB" id="9807137at2"/>
<dbReference type="InterPro" id="IPR029062">
    <property type="entry name" value="Class_I_gatase-like"/>
</dbReference>
<evidence type="ECO:0000256" key="5">
    <source>
        <dbReference type="ARBA" id="ARBA00022962"/>
    </source>
</evidence>
<feature type="active site" evidence="10 11">
    <location>
        <position position="181"/>
    </location>
</feature>
<dbReference type="GO" id="GO:0000105">
    <property type="term" value="P:L-histidine biosynthetic process"/>
    <property type="evidence" value="ECO:0007669"/>
    <property type="project" value="UniProtKB-UniRule"/>
</dbReference>
<dbReference type="EMBL" id="CP043939">
    <property type="protein sequence ID" value="QER66671.1"/>
    <property type="molecule type" value="Genomic_DNA"/>
</dbReference>
<evidence type="ECO:0000313" key="14">
    <source>
        <dbReference type="Proteomes" id="UP000325295"/>
    </source>
</evidence>
<dbReference type="NCBIfam" id="TIGR01855">
    <property type="entry name" value="IMP_synth_hisH"/>
    <property type="match status" value="1"/>
</dbReference>
<dbReference type="PANTHER" id="PTHR42701">
    <property type="entry name" value="IMIDAZOLE GLYCEROL PHOSPHATE SYNTHASE SUBUNIT HISH"/>
    <property type="match status" value="1"/>
</dbReference>
<evidence type="ECO:0000256" key="7">
    <source>
        <dbReference type="ARBA" id="ARBA00023239"/>
    </source>
</evidence>
<evidence type="ECO:0000256" key="3">
    <source>
        <dbReference type="ARBA" id="ARBA00022605"/>
    </source>
</evidence>
<dbReference type="PANTHER" id="PTHR42701:SF1">
    <property type="entry name" value="IMIDAZOLE GLYCEROL PHOSPHATE SYNTHASE SUBUNIT HISH"/>
    <property type="match status" value="1"/>
</dbReference>
<dbReference type="Proteomes" id="UP000325295">
    <property type="component" value="Chromosome"/>
</dbReference>
<dbReference type="InterPro" id="IPR017926">
    <property type="entry name" value="GATASE"/>
</dbReference>
<dbReference type="PIRSF" id="PIRSF000495">
    <property type="entry name" value="Amidotransf_hisH"/>
    <property type="match status" value="1"/>
</dbReference>
<gene>
    <name evidence="10 13" type="primary">hisH</name>
    <name evidence="13" type="ORF">F0161_01505</name>
</gene>
<evidence type="ECO:0000256" key="6">
    <source>
        <dbReference type="ARBA" id="ARBA00023102"/>
    </source>
</evidence>
<dbReference type="HAMAP" id="MF_00278">
    <property type="entry name" value="HisH"/>
    <property type="match status" value="1"/>
</dbReference>
<name>A0A5P1X2I1_9LACO</name>
<dbReference type="GO" id="GO:0016829">
    <property type="term" value="F:lyase activity"/>
    <property type="evidence" value="ECO:0007669"/>
    <property type="project" value="UniProtKB-KW"/>
</dbReference>
<evidence type="ECO:0000256" key="8">
    <source>
        <dbReference type="ARBA" id="ARBA00047838"/>
    </source>
</evidence>
<organism evidence="13 14">
    <name type="scientific">Paucilactobacillus nenjiangensis</name>
    <dbReference type="NCBI Taxonomy" id="1296540"/>
    <lineage>
        <taxon>Bacteria</taxon>
        <taxon>Bacillati</taxon>
        <taxon>Bacillota</taxon>
        <taxon>Bacilli</taxon>
        <taxon>Lactobacillales</taxon>
        <taxon>Lactobacillaceae</taxon>
        <taxon>Paucilactobacillus</taxon>
    </lineage>
</organism>
<keyword evidence="5 10" id="KW-0315">Glutamine amidotransferase</keyword>
<accession>A0A5P1X2I1</accession>
<comment type="subcellular location">
    <subcellularLocation>
        <location evidence="10">Cytoplasm</location>
    </subcellularLocation>
</comment>
<comment type="subunit">
    <text evidence="2 10">Heterodimer of HisH and HisF.</text>
</comment>
<evidence type="ECO:0000256" key="1">
    <source>
        <dbReference type="ARBA" id="ARBA00005091"/>
    </source>
</evidence>
<comment type="pathway">
    <text evidence="1 10">Amino-acid biosynthesis; L-histidine biosynthesis; L-histidine from 5-phospho-alpha-D-ribose 1-diphosphate: step 5/9.</text>
</comment>
<evidence type="ECO:0000256" key="11">
    <source>
        <dbReference type="PIRSR" id="PIRSR000495-1"/>
    </source>
</evidence>
<dbReference type="Gene3D" id="3.40.50.880">
    <property type="match status" value="1"/>
</dbReference>
<comment type="function">
    <text evidence="10">IGPS catalyzes the conversion of PRFAR and glutamine to IGP, AICAR and glutamate. The HisH subunit catalyzes the hydrolysis of glutamine to glutamate and ammonia as part of the synthesis of IGP and AICAR. The resulting ammonia molecule is channeled to the active site of HisF.</text>
</comment>
<evidence type="ECO:0000256" key="2">
    <source>
        <dbReference type="ARBA" id="ARBA00011152"/>
    </source>
</evidence>
<keyword evidence="6 10" id="KW-0368">Histidine biosynthesis</keyword>
<dbReference type="GO" id="GO:0005737">
    <property type="term" value="C:cytoplasm"/>
    <property type="evidence" value="ECO:0007669"/>
    <property type="project" value="UniProtKB-SubCell"/>
</dbReference>
<dbReference type="GO" id="GO:0000107">
    <property type="term" value="F:imidazoleglycerol-phosphate synthase activity"/>
    <property type="evidence" value="ECO:0007669"/>
    <property type="project" value="UniProtKB-UniRule"/>
</dbReference>
<dbReference type="InterPro" id="IPR010139">
    <property type="entry name" value="Imidazole-glycPsynth_HisH"/>
</dbReference>
<keyword evidence="14" id="KW-1185">Reference proteome</keyword>
<evidence type="ECO:0000256" key="9">
    <source>
        <dbReference type="ARBA" id="ARBA00049534"/>
    </source>
</evidence>